<keyword evidence="6 7" id="KW-0998">Cell outer membrane</keyword>
<evidence type="ECO:0000256" key="4">
    <source>
        <dbReference type="ARBA" id="ARBA00022692"/>
    </source>
</evidence>
<proteinExistence type="inferred from homology"/>
<dbReference type="Pfam" id="PF07715">
    <property type="entry name" value="Plug"/>
    <property type="match status" value="1"/>
</dbReference>
<dbReference type="InterPro" id="IPR037066">
    <property type="entry name" value="Plug_dom_sf"/>
</dbReference>
<comment type="similarity">
    <text evidence="7">Belongs to the TonB-dependent receptor family.</text>
</comment>
<feature type="chain" id="PRO_5032649024" evidence="8">
    <location>
        <begin position="20"/>
        <end position="800"/>
    </location>
</feature>
<dbReference type="InterPro" id="IPR012910">
    <property type="entry name" value="Plug_dom"/>
</dbReference>
<dbReference type="InterPro" id="IPR008969">
    <property type="entry name" value="CarboxyPept-like_regulatory"/>
</dbReference>
<evidence type="ECO:0000256" key="8">
    <source>
        <dbReference type="SAM" id="SignalP"/>
    </source>
</evidence>
<dbReference type="Pfam" id="PF14905">
    <property type="entry name" value="OMP_b-brl_3"/>
    <property type="match status" value="1"/>
</dbReference>
<dbReference type="InterPro" id="IPR036942">
    <property type="entry name" value="Beta-barrel_TonB_sf"/>
</dbReference>
<dbReference type="Pfam" id="PF13715">
    <property type="entry name" value="CarbopepD_reg_2"/>
    <property type="match status" value="1"/>
</dbReference>
<dbReference type="Gene3D" id="2.40.170.20">
    <property type="entry name" value="TonB-dependent receptor, beta-barrel domain"/>
    <property type="match status" value="1"/>
</dbReference>
<keyword evidence="4 7" id="KW-0812">Transmembrane</keyword>
<organism evidence="11 12">
    <name type="scientific">Arcicella rosea</name>
    <dbReference type="NCBI Taxonomy" id="502909"/>
    <lineage>
        <taxon>Bacteria</taxon>
        <taxon>Pseudomonadati</taxon>
        <taxon>Bacteroidota</taxon>
        <taxon>Cytophagia</taxon>
        <taxon>Cytophagales</taxon>
        <taxon>Flectobacillaceae</taxon>
        <taxon>Arcicella</taxon>
    </lineage>
</organism>
<name>A0A841ER67_9BACT</name>
<feature type="domain" description="TonB-dependent receptor plug" evidence="9">
    <location>
        <begin position="144"/>
        <end position="214"/>
    </location>
</feature>
<dbReference type="SUPFAM" id="SSF49464">
    <property type="entry name" value="Carboxypeptidase regulatory domain-like"/>
    <property type="match status" value="1"/>
</dbReference>
<evidence type="ECO:0000256" key="6">
    <source>
        <dbReference type="ARBA" id="ARBA00023237"/>
    </source>
</evidence>
<feature type="domain" description="Outer membrane protein beta-barrel" evidence="10">
    <location>
        <begin position="371"/>
        <end position="781"/>
    </location>
</feature>
<dbReference type="SUPFAM" id="SSF56935">
    <property type="entry name" value="Porins"/>
    <property type="match status" value="1"/>
</dbReference>
<evidence type="ECO:0000256" key="5">
    <source>
        <dbReference type="ARBA" id="ARBA00023136"/>
    </source>
</evidence>
<keyword evidence="2 7" id="KW-0813">Transport</keyword>
<dbReference type="PANTHER" id="PTHR40980">
    <property type="entry name" value="PLUG DOMAIN-CONTAINING PROTEIN"/>
    <property type="match status" value="1"/>
</dbReference>
<dbReference type="InterPro" id="IPR039426">
    <property type="entry name" value="TonB-dep_rcpt-like"/>
</dbReference>
<dbReference type="InterPro" id="IPR041700">
    <property type="entry name" value="OMP_b-brl_3"/>
</dbReference>
<dbReference type="Gene3D" id="2.60.40.1120">
    <property type="entry name" value="Carboxypeptidase-like, regulatory domain"/>
    <property type="match status" value="1"/>
</dbReference>
<dbReference type="Gene3D" id="2.170.130.10">
    <property type="entry name" value="TonB-dependent receptor, plug domain"/>
    <property type="match status" value="1"/>
</dbReference>
<gene>
    <name evidence="11" type="ORF">HNP25_004110</name>
</gene>
<evidence type="ECO:0000259" key="10">
    <source>
        <dbReference type="Pfam" id="PF14905"/>
    </source>
</evidence>
<evidence type="ECO:0000256" key="1">
    <source>
        <dbReference type="ARBA" id="ARBA00004571"/>
    </source>
</evidence>
<keyword evidence="12" id="KW-1185">Reference proteome</keyword>
<protein>
    <submittedName>
        <fullName evidence="11">Outer membrane receptor protein involved in Fe transport</fullName>
    </submittedName>
</protein>
<dbReference type="AlphaFoldDB" id="A0A841ER67"/>
<evidence type="ECO:0000313" key="11">
    <source>
        <dbReference type="EMBL" id="MBB6005436.1"/>
    </source>
</evidence>
<dbReference type="Proteomes" id="UP000524404">
    <property type="component" value="Unassembled WGS sequence"/>
</dbReference>
<keyword evidence="8" id="KW-0732">Signal</keyword>
<keyword evidence="3 7" id="KW-1134">Transmembrane beta strand</keyword>
<sequence>MKKILILFCFSILSSVAFAQKSGSIAGNLTANQEPIEFATITLSKLPDATKIVYFTSSDSLGHFSFENINLGNYLMKVSLIGYKTFIQNITLSEQNSPYFLKDLMLSTDDKLLNEVVVTSQKKLIEKTTEGFIVNANTNITQLGGTATDLLKNTPTVSVDAEGVITLRGKTPSILINGRNSNLANTDQIPASSIESIEIINSASAKYDANAESGIINIKLKKNTQNGTNGAIAIGGGMGSRERANSALLINHKTDKWNVGVGYDNRFAGRTKHITSNRTNFNLSDKYYINQDRNDERVERLQNLKLNVDFAPNEKNTFAFEAIGNLEGQDNDEFLNSIILKQNNNFNTGNNRHSWEYKRSKVAEFAMNYNRKYDNPQKALSASITSSIENGKENTDISTQNIDGNANNIGAIFWQRTHNYENGIISNAKVDYTLPISEKGILETGYKGIFRSIKTDFEMADKVENSYVINSASSNIFNFNEQVHAVYALYHSYFGTAEQPKVKYELGLRAEQVNNNGETQNNSTHFTNNYLKLFPTANISYFINADEFWKLSYGKRINRPGLGQLNPFVDITDALNPHSGNPNLKPEIIDAIEISYNKEWDKISLSSNVFYRHANNTIRNFFISQNDGTVLNLPNNIGSSDSYGLENIFTAKPTDFYDLNASISLFQQKLNGSNVSSDAIQSSFNWYGKLINNFAVSKGGKLQIIANYNSAATTPQGRLIALYNVDLGFQQKLGKGNTRLGLVVVDVFNTLKSGSKNFTNEFTSNRSQKADTRAVMLTLAYTFKSAFKEKLLDNKFSKEF</sequence>
<dbReference type="PROSITE" id="PS52016">
    <property type="entry name" value="TONB_DEPENDENT_REC_3"/>
    <property type="match status" value="1"/>
</dbReference>
<keyword evidence="11" id="KW-0675">Receptor</keyword>
<dbReference type="GO" id="GO:0009279">
    <property type="term" value="C:cell outer membrane"/>
    <property type="evidence" value="ECO:0007669"/>
    <property type="project" value="UniProtKB-SubCell"/>
</dbReference>
<accession>A0A841ER67</accession>
<dbReference type="EMBL" id="JACHKT010000045">
    <property type="protein sequence ID" value="MBB6005436.1"/>
    <property type="molecule type" value="Genomic_DNA"/>
</dbReference>
<keyword evidence="5 7" id="KW-0472">Membrane</keyword>
<dbReference type="PANTHER" id="PTHR40980:SF4">
    <property type="entry name" value="TONB-DEPENDENT RECEPTOR-LIKE BETA-BARREL DOMAIN-CONTAINING PROTEIN"/>
    <property type="match status" value="1"/>
</dbReference>
<dbReference type="RefSeq" id="WP_184137254.1">
    <property type="nucleotide sequence ID" value="NZ_JACHKT010000045.1"/>
</dbReference>
<evidence type="ECO:0000256" key="2">
    <source>
        <dbReference type="ARBA" id="ARBA00022448"/>
    </source>
</evidence>
<comment type="subcellular location">
    <subcellularLocation>
        <location evidence="1 7">Cell outer membrane</location>
        <topology evidence="1 7">Multi-pass membrane protein</topology>
    </subcellularLocation>
</comment>
<reference evidence="11 12" key="1">
    <citation type="submission" date="2020-08" db="EMBL/GenBank/DDBJ databases">
        <title>Functional genomics of gut bacteria from endangered species of beetles.</title>
        <authorList>
            <person name="Carlos-Shanley C."/>
        </authorList>
    </citation>
    <scope>NUCLEOTIDE SEQUENCE [LARGE SCALE GENOMIC DNA]</scope>
    <source>
        <strain evidence="11 12">S00070</strain>
    </source>
</reference>
<evidence type="ECO:0000313" key="12">
    <source>
        <dbReference type="Proteomes" id="UP000524404"/>
    </source>
</evidence>
<evidence type="ECO:0000256" key="7">
    <source>
        <dbReference type="PROSITE-ProRule" id="PRU01360"/>
    </source>
</evidence>
<comment type="caution">
    <text evidence="11">The sequence shown here is derived from an EMBL/GenBank/DDBJ whole genome shotgun (WGS) entry which is preliminary data.</text>
</comment>
<evidence type="ECO:0000259" key="9">
    <source>
        <dbReference type="Pfam" id="PF07715"/>
    </source>
</evidence>
<evidence type="ECO:0000256" key="3">
    <source>
        <dbReference type="ARBA" id="ARBA00022452"/>
    </source>
</evidence>
<feature type="signal peptide" evidence="8">
    <location>
        <begin position="1"/>
        <end position="19"/>
    </location>
</feature>